<dbReference type="GO" id="GO:0052621">
    <property type="term" value="F:diguanylate cyclase activity"/>
    <property type="evidence" value="ECO:0007669"/>
    <property type="project" value="UniProtKB-EC"/>
</dbReference>
<dbReference type="SUPFAM" id="SSF55073">
    <property type="entry name" value="Nucleotide cyclase"/>
    <property type="match status" value="1"/>
</dbReference>
<dbReference type="EC" id="2.7.7.65" evidence="1"/>
<gene>
    <name evidence="5" type="ORF">A0U92_06685</name>
</gene>
<dbReference type="AlphaFoldDB" id="A0A1U9KFL4"/>
<dbReference type="PANTHER" id="PTHR45138">
    <property type="entry name" value="REGULATORY COMPONENTS OF SENSORY TRANSDUCTION SYSTEM"/>
    <property type="match status" value="1"/>
</dbReference>
<dbReference type="GO" id="GO:0005886">
    <property type="term" value="C:plasma membrane"/>
    <property type="evidence" value="ECO:0007669"/>
    <property type="project" value="TreeGrafter"/>
</dbReference>
<feature type="compositionally biased region" description="Low complexity" evidence="3">
    <location>
        <begin position="10"/>
        <end position="20"/>
    </location>
</feature>
<dbReference type="SMART" id="SM00267">
    <property type="entry name" value="GGDEF"/>
    <property type="match status" value="1"/>
</dbReference>
<protein>
    <recommendedName>
        <fullName evidence="1">diguanylate cyclase</fullName>
        <ecNumber evidence="1">2.7.7.65</ecNumber>
    </recommendedName>
</protein>
<name>A0A1U9KFL4_ACEAC</name>
<keyword evidence="6" id="KW-1185">Reference proteome</keyword>
<dbReference type="PANTHER" id="PTHR45138:SF9">
    <property type="entry name" value="DIGUANYLATE CYCLASE DGCM-RELATED"/>
    <property type="match status" value="1"/>
</dbReference>
<dbReference type="GO" id="GO:0043709">
    <property type="term" value="P:cell adhesion involved in single-species biofilm formation"/>
    <property type="evidence" value="ECO:0007669"/>
    <property type="project" value="TreeGrafter"/>
</dbReference>
<proteinExistence type="predicted"/>
<dbReference type="STRING" id="435.A0U92_06685"/>
<feature type="domain" description="GGDEF" evidence="4">
    <location>
        <begin position="344"/>
        <end position="475"/>
    </location>
</feature>
<dbReference type="InterPro" id="IPR029787">
    <property type="entry name" value="Nucleotide_cyclase"/>
</dbReference>
<dbReference type="Gene3D" id="3.30.450.20">
    <property type="entry name" value="PAS domain"/>
    <property type="match status" value="1"/>
</dbReference>
<comment type="catalytic activity">
    <reaction evidence="2">
        <text>2 GTP = 3',3'-c-di-GMP + 2 diphosphate</text>
        <dbReference type="Rhea" id="RHEA:24898"/>
        <dbReference type="ChEBI" id="CHEBI:33019"/>
        <dbReference type="ChEBI" id="CHEBI:37565"/>
        <dbReference type="ChEBI" id="CHEBI:58805"/>
        <dbReference type="EC" id="2.7.7.65"/>
    </reaction>
</comment>
<evidence type="ECO:0000256" key="3">
    <source>
        <dbReference type="SAM" id="MobiDB-lite"/>
    </source>
</evidence>
<dbReference type="CDD" id="cd01949">
    <property type="entry name" value="GGDEF"/>
    <property type="match status" value="1"/>
</dbReference>
<evidence type="ECO:0000256" key="2">
    <source>
        <dbReference type="ARBA" id="ARBA00034247"/>
    </source>
</evidence>
<dbReference type="InterPro" id="IPR000160">
    <property type="entry name" value="GGDEF_dom"/>
</dbReference>
<evidence type="ECO:0000256" key="1">
    <source>
        <dbReference type="ARBA" id="ARBA00012528"/>
    </source>
</evidence>
<dbReference type="eggNOG" id="COG2203">
    <property type="taxonomic scope" value="Bacteria"/>
</dbReference>
<reference evidence="5 6" key="1">
    <citation type="submission" date="2016-03" db="EMBL/GenBank/DDBJ databases">
        <title>Acetic acid bacteria sequencing.</title>
        <authorList>
            <person name="Brandt J."/>
            <person name="Jakob F."/>
            <person name="Vogel R.F."/>
        </authorList>
    </citation>
    <scope>NUCLEOTIDE SEQUENCE [LARGE SCALE GENOMIC DNA]</scope>
    <source>
        <strain evidence="5 6">TMW2.1153</strain>
    </source>
</reference>
<dbReference type="SUPFAM" id="SSF55785">
    <property type="entry name" value="PYP-like sensor domain (PAS domain)"/>
    <property type="match status" value="1"/>
</dbReference>
<dbReference type="InterPro" id="IPR043128">
    <property type="entry name" value="Rev_trsase/Diguanyl_cyclase"/>
</dbReference>
<feature type="region of interest" description="Disordered" evidence="3">
    <location>
        <begin position="1"/>
        <end position="25"/>
    </location>
</feature>
<dbReference type="KEGG" id="aace:A0U92_06685"/>
<organism evidence="5 6">
    <name type="scientific">Acetobacter aceti</name>
    <dbReference type="NCBI Taxonomy" id="435"/>
    <lineage>
        <taxon>Bacteria</taxon>
        <taxon>Pseudomonadati</taxon>
        <taxon>Pseudomonadota</taxon>
        <taxon>Alphaproteobacteria</taxon>
        <taxon>Acetobacterales</taxon>
        <taxon>Acetobacteraceae</taxon>
        <taxon>Acetobacter</taxon>
        <taxon>Acetobacter subgen. Acetobacter</taxon>
    </lineage>
</organism>
<dbReference type="Pfam" id="PF00990">
    <property type="entry name" value="GGDEF"/>
    <property type="match status" value="1"/>
</dbReference>
<dbReference type="eggNOG" id="COG2199">
    <property type="taxonomic scope" value="Bacteria"/>
</dbReference>
<evidence type="ECO:0000313" key="6">
    <source>
        <dbReference type="Proteomes" id="UP000188937"/>
    </source>
</evidence>
<dbReference type="InterPro" id="IPR035965">
    <property type="entry name" value="PAS-like_dom_sf"/>
</dbReference>
<dbReference type="NCBIfam" id="TIGR00254">
    <property type="entry name" value="GGDEF"/>
    <property type="match status" value="1"/>
</dbReference>
<evidence type="ECO:0000259" key="4">
    <source>
        <dbReference type="PROSITE" id="PS50887"/>
    </source>
</evidence>
<sequence>MKCGSMNTMPSSPASESSPPGQDGKLMDALLASRRRWKSLTQLVADFIFETDTEGRFTFFEAGPALGWNDQELIGEEGTRLLPCVNSTPAPNPFKTRNVIRSRRCWIKRADSSFGCMLVYATPLLSPDGHHAGVRGLGIDVSDEVGSNADLAVARLHSEIVRRITATMRSRALSRLGIPPAFDELAAMLGAVGGILISESPEGKTESDEDDSDDEIVHRLQTSTPSFDTMVEEMLRHPADGNLSFEPEIRQIEGHDVILCRSRVRYNAPAAMALWRNNVGVWSQDDANLADAALATFASALEMSALNRALARNARFDPLTGMLNRNGLLTEISRRLPRLDRERLSGTLLIIGLDRFSDINARFGFEAGDSALQQVASYLRDAIRPTDLAGRLGGDIFGLWLDGADHFVAAERAEAFCQHGAAIFVAEPITLTFSVGLAARNWETGESVESLIDRASFAMRSVKLAGGARWHTSLEESSP</sequence>
<dbReference type="OrthoDB" id="7216521at2"/>
<evidence type="ECO:0000313" key="5">
    <source>
        <dbReference type="EMBL" id="AQS84517.1"/>
    </source>
</evidence>
<dbReference type="Gene3D" id="3.30.70.270">
    <property type="match status" value="1"/>
</dbReference>
<accession>A0A1U9KFL4</accession>
<dbReference type="GO" id="GO:1902201">
    <property type="term" value="P:negative regulation of bacterial-type flagellum-dependent cell motility"/>
    <property type="evidence" value="ECO:0007669"/>
    <property type="project" value="TreeGrafter"/>
</dbReference>
<dbReference type="InterPro" id="IPR050469">
    <property type="entry name" value="Diguanylate_Cyclase"/>
</dbReference>
<dbReference type="Proteomes" id="UP000188937">
    <property type="component" value="Chromosome"/>
</dbReference>
<dbReference type="EMBL" id="CP014692">
    <property type="protein sequence ID" value="AQS84517.1"/>
    <property type="molecule type" value="Genomic_DNA"/>
</dbReference>
<dbReference type="PROSITE" id="PS50887">
    <property type="entry name" value="GGDEF"/>
    <property type="match status" value="1"/>
</dbReference>